<keyword evidence="1" id="KW-0812">Transmembrane</keyword>
<feature type="transmembrane region" description="Helical" evidence="1">
    <location>
        <begin position="7"/>
        <end position="24"/>
    </location>
</feature>
<reference evidence="2 3" key="1">
    <citation type="submission" date="2018-03" db="EMBL/GenBank/DDBJ databases">
        <title>Genomic Encyclopedia of Type Strains, Phase III (KMG-III): the genomes of soil and plant-associated and newly described type strains.</title>
        <authorList>
            <person name="Whitman W."/>
        </authorList>
    </citation>
    <scope>NUCLEOTIDE SEQUENCE [LARGE SCALE GENOMIC DNA]</scope>
    <source>
        <strain evidence="2 3">CGMCC 1.07653</strain>
    </source>
</reference>
<sequence>MESTSVIWYIVGLLASIIAAYYALNAGANLWGLLFIITAFVLALFIARAARSLN</sequence>
<dbReference type="Proteomes" id="UP000242310">
    <property type="component" value="Unassembled WGS sequence"/>
</dbReference>
<gene>
    <name evidence="2" type="ORF">B0H94_104144</name>
</gene>
<proteinExistence type="predicted"/>
<comment type="caution">
    <text evidence="2">The sequence shown here is derived from an EMBL/GenBank/DDBJ whole genome shotgun (WGS) entry which is preliminary data.</text>
</comment>
<keyword evidence="1" id="KW-1133">Transmembrane helix</keyword>
<dbReference type="RefSeq" id="WP_181315262.1">
    <property type="nucleotide sequence ID" value="NZ_PYAV01000004.1"/>
</dbReference>
<feature type="transmembrane region" description="Helical" evidence="1">
    <location>
        <begin position="30"/>
        <end position="50"/>
    </location>
</feature>
<dbReference type="AlphaFoldDB" id="A0A2P8HQP5"/>
<keyword evidence="1" id="KW-0472">Membrane</keyword>
<evidence type="ECO:0000256" key="1">
    <source>
        <dbReference type="SAM" id="Phobius"/>
    </source>
</evidence>
<organism evidence="2 3">
    <name type="scientific">Salsuginibacillus halophilus</name>
    <dbReference type="NCBI Taxonomy" id="517424"/>
    <lineage>
        <taxon>Bacteria</taxon>
        <taxon>Bacillati</taxon>
        <taxon>Bacillota</taxon>
        <taxon>Bacilli</taxon>
        <taxon>Bacillales</taxon>
        <taxon>Bacillaceae</taxon>
        <taxon>Salsuginibacillus</taxon>
    </lineage>
</organism>
<evidence type="ECO:0000313" key="2">
    <source>
        <dbReference type="EMBL" id="PSL48543.1"/>
    </source>
</evidence>
<evidence type="ECO:0000313" key="3">
    <source>
        <dbReference type="Proteomes" id="UP000242310"/>
    </source>
</evidence>
<protein>
    <submittedName>
        <fullName evidence="2">Uncharacterized protein</fullName>
    </submittedName>
</protein>
<name>A0A2P8HQP5_9BACI</name>
<keyword evidence="3" id="KW-1185">Reference proteome</keyword>
<accession>A0A2P8HQP5</accession>
<dbReference type="EMBL" id="PYAV01000004">
    <property type="protein sequence ID" value="PSL48543.1"/>
    <property type="molecule type" value="Genomic_DNA"/>
</dbReference>